<dbReference type="KEGG" id="cga:Celgi_3004"/>
<reference evidence="3" key="1">
    <citation type="submission" date="2011-04" db="EMBL/GenBank/DDBJ databases">
        <title>Complete sequence of Cellvibrio gilvus ATCC 13127.</title>
        <authorList>
            <person name="Lucas S."/>
            <person name="Han J."/>
            <person name="Lapidus A."/>
            <person name="Cheng J.-F."/>
            <person name="Goodwin L."/>
            <person name="Pitluck S."/>
            <person name="Peters L."/>
            <person name="Munk A."/>
            <person name="Detter J.C."/>
            <person name="Han C."/>
            <person name="Tapia R."/>
            <person name="Land M."/>
            <person name="Hauser L."/>
            <person name="Kyrpides N."/>
            <person name="Ivanova N."/>
            <person name="Ovchinnikova G."/>
            <person name="Pagani I."/>
            <person name="Mead D."/>
            <person name="Brumm P."/>
            <person name="Woyke T."/>
        </authorList>
    </citation>
    <scope>NUCLEOTIDE SEQUENCE [LARGE SCALE GENOMIC DNA]</scope>
    <source>
        <strain evidence="3">ATCC 13127 / NRRL B-14078</strain>
    </source>
</reference>
<dbReference type="InterPro" id="IPR000182">
    <property type="entry name" value="GNAT_dom"/>
</dbReference>
<dbReference type="CDD" id="cd04301">
    <property type="entry name" value="NAT_SF"/>
    <property type="match status" value="1"/>
</dbReference>
<name>F8A6K8_CELGA</name>
<dbReference type="eggNOG" id="COG1247">
    <property type="taxonomic scope" value="Bacteria"/>
</dbReference>
<keyword evidence="2" id="KW-0808">Transferase</keyword>
<dbReference type="Gene3D" id="3.40.630.30">
    <property type="match status" value="1"/>
</dbReference>
<evidence type="ECO:0000313" key="2">
    <source>
        <dbReference type="EMBL" id="AEI13496.1"/>
    </source>
</evidence>
<proteinExistence type="predicted"/>
<accession>F8A6K8</accession>
<gene>
    <name evidence="2" type="ordered locus">Celgi_3004</name>
</gene>
<dbReference type="PANTHER" id="PTHR43072">
    <property type="entry name" value="N-ACETYLTRANSFERASE"/>
    <property type="match status" value="1"/>
</dbReference>
<keyword evidence="3" id="KW-1185">Reference proteome</keyword>
<dbReference type="PROSITE" id="PS51186">
    <property type="entry name" value="GNAT"/>
    <property type="match status" value="1"/>
</dbReference>
<dbReference type="GO" id="GO:0016747">
    <property type="term" value="F:acyltransferase activity, transferring groups other than amino-acyl groups"/>
    <property type="evidence" value="ECO:0007669"/>
    <property type="project" value="InterPro"/>
</dbReference>
<dbReference type="InterPro" id="IPR016181">
    <property type="entry name" value="Acyl_CoA_acyltransferase"/>
</dbReference>
<protein>
    <submittedName>
        <fullName evidence="2">GCN5-related N-acetyltransferase</fullName>
    </submittedName>
</protein>
<dbReference type="AlphaFoldDB" id="F8A6K8"/>
<sequence length="181" mass="19128">MSHFASYAPTAHGTRDPAVEVRDALEDDVPAIAAVARTRGGEHVGLEGRLAGWVRGDEHVVLVATRHDEVIGWASARRLRDRPDAPDGWYVSSLTVAPQHRRRGAGDALLTRLVAHADARESALRSIVNATNAPSLDLHAAHGFVEEGRGPTFAGIEFIGGTGVLLVRKPPISAAGSVATT</sequence>
<organism evidence="2 3">
    <name type="scientific">Cellulomonas gilvus (strain ATCC 13127 / NRRL B-14078)</name>
    <name type="common">Cellvibrio gilvus</name>
    <dbReference type="NCBI Taxonomy" id="593907"/>
    <lineage>
        <taxon>Bacteria</taxon>
        <taxon>Bacillati</taxon>
        <taxon>Actinomycetota</taxon>
        <taxon>Actinomycetes</taxon>
        <taxon>Micrococcales</taxon>
        <taxon>Cellulomonadaceae</taxon>
        <taxon>Cellulomonas</taxon>
    </lineage>
</organism>
<evidence type="ECO:0000313" key="3">
    <source>
        <dbReference type="Proteomes" id="UP000000485"/>
    </source>
</evidence>
<dbReference type="RefSeq" id="WP_013885013.1">
    <property type="nucleotide sequence ID" value="NC_015671.1"/>
</dbReference>
<feature type="domain" description="N-acetyltransferase" evidence="1">
    <location>
        <begin position="19"/>
        <end position="171"/>
    </location>
</feature>
<dbReference type="HOGENOM" id="CLU_1560883_0_0_11"/>
<evidence type="ECO:0000259" key="1">
    <source>
        <dbReference type="PROSITE" id="PS51186"/>
    </source>
</evidence>
<dbReference type="SUPFAM" id="SSF55729">
    <property type="entry name" value="Acyl-CoA N-acyltransferases (Nat)"/>
    <property type="match status" value="1"/>
</dbReference>
<dbReference type="Proteomes" id="UP000000485">
    <property type="component" value="Chromosome"/>
</dbReference>
<dbReference type="PANTHER" id="PTHR43072:SF52">
    <property type="entry name" value="GCN5-RELATED N-ACETYLTRANSFERASE"/>
    <property type="match status" value="1"/>
</dbReference>
<dbReference type="Pfam" id="PF00583">
    <property type="entry name" value="Acetyltransf_1"/>
    <property type="match status" value="1"/>
</dbReference>
<dbReference type="EMBL" id="CP002665">
    <property type="protein sequence ID" value="AEI13496.1"/>
    <property type="molecule type" value="Genomic_DNA"/>
</dbReference>